<dbReference type="Proteomes" id="UP000029843">
    <property type="component" value="Unassembled WGS sequence"/>
</dbReference>
<gene>
    <name evidence="1" type="ORF">ND2E_0662</name>
</gene>
<dbReference type="OrthoDB" id="5899712at2"/>
<accession>A0A099KAD8</accession>
<dbReference type="AlphaFoldDB" id="A0A099KAD8"/>
<proteinExistence type="predicted"/>
<protein>
    <recommendedName>
        <fullName evidence="3">DNA repair protein</fullName>
    </recommendedName>
</protein>
<dbReference type="EMBL" id="JQED01000055">
    <property type="protein sequence ID" value="KGJ87255.1"/>
    <property type="molecule type" value="Genomic_DNA"/>
</dbReference>
<evidence type="ECO:0000313" key="1">
    <source>
        <dbReference type="EMBL" id="KGJ87255.1"/>
    </source>
</evidence>
<dbReference type="RefSeq" id="WP_033095679.1">
    <property type="nucleotide sequence ID" value="NZ_JQED01000055.1"/>
</dbReference>
<comment type="caution">
    <text evidence="1">The sequence shown here is derived from an EMBL/GenBank/DDBJ whole genome shotgun (WGS) entry which is preliminary data.</text>
</comment>
<sequence>MIAIIIGLIVALIVFVVVVSSIQQHKEKLEAEKRIKVAKQKAVIDESEDLIFNLSNLPNNPNIVKILNLRSLNAAKAMQELMPEVKGIKKRVQELQSRLKASEDLAENQASVDENFTLPDNEQQLVGILQCIKKLRVVLKSEQNKGALDAQSFTAEDQRLATMQLKINIESLVKRGTQAFNKEMLGSARQYFEKALQSLASSTVKNEYVATRQADISKQLAEITDALKHTNAKDAAKKAKSEENELDLLFQPKKKW</sequence>
<organism evidence="1 2">
    <name type="scientific">Colwellia psychrerythraea</name>
    <name type="common">Vibrio psychroerythus</name>
    <dbReference type="NCBI Taxonomy" id="28229"/>
    <lineage>
        <taxon>Bacteria</taxon>
        <taxon>Pseudomonadati</taxon>
        <taxon>Pseudomonadota</taxon>
        <taxon>Gammaproteobacteria</taxon>
        <taxon>Alteromonadales</taxon>
        <taxon>Colwelliaceae</taxon>
        <taxon>Colwellia</taxon>
    </lineage>
</organism>
<dbReference type="PATRIC" id="fig|28229.4.peg.4146"/>
<name>A0A099KAD8_COLPS</name>
<evidence type="ECO:0000313" key="2">
    <source>
        <dbReference type="Proteomes" id="UP000029843"/>
    </source>
</evidence>
<reference evidence="1 2" key="1">
    <citation type="submission" date="2014-08" db="EMBL/GenBank/DDBJ databases">
        <title>Genomic and Phenotypic Diversity of Colwellia psychrerythraea strains from Disparate Marine Basins.</title>
        <authorList>
            <person name="Techtmann S.M."/>
            <person name="Stelling S.C."/>
            <person name="Utturkar S.M."/>
            <person name="Alshibli N."/>
            <person name="Harris A."/>
            <person name="Brown S.D."/>
            <person name="Hazen T.C."/>
        </authorList>
    </citation>
    <scope>NUCLEOTIDE SEQUENCE [LARGE SCALE GENOMIC DNA]</scope>
    <source>
        <strain evidence="1 2">ND2E</strain>
    </source>
</reference>
<evidence type="ECO:0008006" key="3">
    <source>
        <dbReference type="Google" id="ProtNLM"/>
    </source>
</evidence>